<keyword evidence="3" id="KW-0418">Kinase</keyword>
<dbReference type="PROSITE" id="PS50011">
    <property type="entry name" value="PROTEIN_KINASE_DOM"/>
    <property type="match status" value="1"/>
</dbReference>
<dbReference type="RefSeq" id="WP_179691846.1">
    <property type="nucleotide sequence ID" value="NZ_BMLC01000001.1"/>
</dbReference>
<dbReference type="Gene3D" id="1.10.510.10">
    <property type="entry name" value="Transferase(Phosphotransferase) domain 1"/>
    <property type="match status" value="1"/>
</dbReference>
<keyword evidence="4" id="KW-1185">Reference proteome</keyword>
<dbReference type="Gene3D" id="3.30.200.20">
    <property type="entry name" value="Phosphorylase Kinase, domain 1"/>
    <property type="match status" value="1"/>
</dbReference>
<dbReference type="GO" id="GO:0004672">
    <property type="term" value="F:protein kinase activity"/>
    <property type="evidence" value="ECO:0007669"/>
    <property type="project" value="InterPro"/>
</dbReference>
<feature type="region of interest" description="Disordered" evidence="1">
    <location>
        <begin position="324"/>
        <end position="347"/>
    </location>
</feature>
<sequence>MAIESLGGYRLVRKVSDGARAEIFLAHPLRTATDTIPAAVKIFRPEVTEQSIMVEIEALSRSCGAHVLELLDLTTAPDGRPALILMRCASGSVGRLARTRTEFRPGEVITILAPVTLALRRLHDQGVAHAGIRPDAVLFDAAGTPMLGCFGRARLFPSDLSSAVRHAEPAFSTDLDALKQLAIVVLGQVRDDPTRAVLDWLHRSDPAGVGWLDALDEQLFGLGEPTAVDLRLDTQAPTKVLPSRLLKAEPIESPGSPIVFAGLAIPEVIARLLPPQLLEVDVVAQMRRSVSSVRPRFWVAGGVTVAALLAAAFLIPQGRSDAVSTPLQSPSTSAAETPGSSPIVEDDPAAATAPLLAARESCIRDMSVLCLDAVVQPDSAASTADRALIRDIQAGQELPSPWGIEPGDPILDERLGDSAIVSLGDTADDQPASLLLMKSEAGWLIRDYLME</sequence>
<reference evidence="3 4" key="1">
    <citation type="submission" date="2017-09" db="EMBL/GenBank/DDBJ databases">
        <authorList>
            <person name="Ehlers B."/>
            <person name="Leendertz F.H."/>
        </authorList>
    </citation>
    <scope>NUCLEOTIDE SEQUENCE [LARGE SCALE GENOMIC DNA]</scope>
    <source>
        <strain evidence="3 4">CGMCC 1.05381</strain>
    </source>
</reference>
<dbReference type="SMART" id="SM00220">
    <property type="entry name" value="S_TKc"/>
    <property type="match status" value="1"/>
</dbReference>
<dbReference type="Pfam" id="PF00069">
    <property type="entry name" value="Pkinase"/>
    <property type="match status" value="1"/>
</dbReference>
<dbReference type="SUPFAM" id="SSF56112">
    <property type="entry name" value="Protein kinase-like (PK-like)"/>
    <property type="match status" value="1"/>
</dbReference>
<dbReference type="InterPro" id="IPR011009">
    <property type="entry name" value="Kinase-like_dom_sf"/>
</dbReference>
<evidence type="ECO:0000256" key="1">
    <source>
        <dbReference type="SAM" id="MobiDB-lite"/>
    </source>
</evidence>
<dbReference type="Proteomes" id="UP000219440">
    <property type="component" value="Unassembled WGS sequence"/>
</dbReference>
<evidence type="ECO:0000313" key="3">
    <source>
        <dbReference type="EMBL" id="SOE66806.1"/>
    </source>
</evidence>
<dbReference type="AlphaFoldDB" id="A0A2C8ZP23"/>
<proteinExistence type="predicted"/>
<organism evidence="3 4">
    <name type="scientific">Salinibacterium xinjiangense</name>
    <dbReference type="NCBI Taxonomy" id="386302"/>
    <lineage>
        <taxon>Bacteria</taxon>
        <taxon>Bacillati</taxon>
        <taxon>Actinomycetota</taxon>
        <taxon>Actinomycetes</taxon>
        <taxon>Micrococcales</taxon>
        <taxon>Microbacteriaceae</taxon>
        <taxon>Salinibacterium</taxon>
    </lineage>
</organism>
<dbReference type="InterPro" id="IPR000719">
    <property type="entry name" value="Prot_kinase_dom"/>
</dbReference>
<evidence type="ECO:0000313" key="4">
    <source>
        <dbReference type="Proteomes" id="UP000219440"/>
    </source>
</evidence>
<dbReference type="EMBL" id="OCST01000003">
    <property type="protein sequence ID" value="SOE66806.1"/>
    <property type="molecule type" value="Genomic_DNA"/>
</dbReference>
<keyword evidence="3" id="KW-0808">Transferase</keyword>
<feature type="compositionally biased region" description="Polar residues" evidence="1">
    <location>
        <begin position="324"/>
        <end position="340"/>
    </location>
</feature>
<gene>
    <name evidence="3" type="ORF">SAMN06296378_1799</name>
</gene>
<evidence type="ECO:0000259" key="2">
    <source>
        <dbReference type="PROSITE" id="PS50011"/>
    </source>
</evidence>
<feature type="domain" description="Protein kinase" evidence="2">
    <location>
        <begin position="9"/>
        <end position="451"/>
    </location>
</feature>
<dbReference type="GO" id="GO:0005524">
    <property type="term" value="F:ATP binding"/>
    <property type="evidence" value="ECO:0007669"/>
    <property type="project" value="InterPro"/>
</dbReference>
<accession>A0A2C8ZP23</accession>
<name>A0A2C8ZP23_9MICO</name>
<protein>
    <submittedName>
        <fullName evidence="3">Protein kinase domain-containing protein</fullName>
    </submittedName>
</protein>